<organism evidence="2 3">
    <name type="scientific">Potamilus streckersoni</name>
    <dbReference type="NCBI Taxonomy" id="2493646"/>
    <lineage>
        <taxon>Eukaryota</taxon>
        <taxon>Metazoa</taxon>
        <taxon>Spiralia</taxon>
        <taxon>Lophotrochozoa</taxon>
        <taxon>Mollusca</taxon>
        <taxon>Bivalvia</taxon>
        <taxon>Autobranchia</taxon>
        <taxon>Heteroconchia</taxon>
        <taxon>Palaeoheterodonta</taxon>
        <taxon>Unionida</taxon>
        <taxon>Unionoidea</taxon>
        <taxon>Unionidae</taxon>
        <taxon>Ambleminae</taxon>
        <taxon>Lampsilini</taxon>
        <taxon>Potamilus</taxon>
    </lineage>
</organism>
<reference evidence="2" key="2">
    <citation type="journal article" date="2021" name="Genome Biol. Evol.">
        <title>Developing a high-quality reference genome for a parasitic bivalve with doubly uniparental inheritance (Bivalvia: Unionida).</title>
        <authorList>
            <person name="Smith C.H."/>
        </authorList>
    </citation>
    <scope>NUCLEOTIDE SEQUENCE</scope>
    <source>
        <strain evidence="2">CHS0354</strain>
        <tissue evidence="2">Mantle</tissue>
    </source>
</reference>
<keyword evidence="3" id="KW-1185">Reference proteome</keyword>
<accession>A0AAE0SYQ9</accession>
<feature type="chain" id="PRO_5042088500" description="Secreted protein" evidence="1">
    <location>
        <begin position="23"/>
        <end position="142"/>
    </location>
</feature>
<reference evidence="2" key="1">
    <citation type="journal article" date="2021" name="Genome Biol. Evol.">
        <title>A High-Quality Reference Genome for a Parasitic Bivalve with Doubly Uniparental Inheritance (Bivalvia: Unionida).</title>
        <authorList>
            <person name="Smith C.H."/>
        </authorList>
    </citation>
    <scope>NUCLEOTIDE SEQUENCE</scope>
    <source>
        <strain evidence="2">CHS0354</strain>
    </source>
</reference>
<gene>
    <name evidence="2" type="ORF">CHS0354_031565</name>
</gene>
<proteinExistence type="predicted"/>
<evidence type="ECO:0000313" key="2">
    <source>
        <dbReference type="EMBL" id="KAK3600652.1"/>
    </source>
</evidence>
<evidence type="ECO:0000313" key="3">
    <source>
        <dbReference type="Proteomes" id="UP001195483"/>
    </source>
</evidence>
<evidence type="ECO:0000256" key="1">
    <source>
        <dbReference type="SAM" id="SignalP"/>
    </source>
</evidence>
<comment type="caution">
    <text evidence="2">The sequence shown here is derived from an EMBL/GenBank/DDBJ whole genome shotgun (WGS) entry which is preliminary data.</text>
</comment>
<protein>
    <recommendedName>
        <fullName evidence="4">Secreted protein</fullName>
    </recommendedName>
</protein>
<feature type="signal peptide" evidence="1">
    <location>
        <begin position="1"/>
        <end position="22"/>
    </location>
</feature>
<name>A0AAE0SYQ9_9BIVA</name>
<keyword evidence="1" id="KW-0732">Signal</keyword>
<dbReference type="AlphaFoldDB" id="A0AAE0SYQ9"/>
<evidence type="ECO:0008006" key="4">
    <source>
        <dbReference type="Google" id="ProtNLM"/>
    </source>
</evidence>
<dbReference type="EMBL" id="JAEAOA010001886">
    <property type="protein sequence ID" value="KAK3600652.1"/>
    <property type="molecule type" value="Genomic_DNA"/>
</dbReference>
<sequence>MKSLPLLYICTLLLLLQNYSYANIIWDCYHWTARDNDLIRARGSASKFVAERKVCVDIRGHLFTGGVDSLAPGCGKCWCCQKLETRWTCHQWTESERTQIENLGGTKEAQRQVCDAKTGYVFTAGVNSLTPGCGSCWCCGRV</sequence>
<dbReference type="Proteomes" id="UP001195483">
    <property type="component" value="Unassembled WGS sequence"/>
</dbReference>
<reference evidence="2" key="3">
    <citation type="submission" date="2023-05" db="EMBL/GenBank/DDBJ databases">
        <authorList>
            <person name="Smith C.H."/>
        </authorList>
    </citation>
    <scope>NUCLEOTIDE SEQUENCE</scope>
    <source>
        <strain evidence="2">CHS0354</strain>
        <tissue evidence="2">Mantle</tissue>
    </source>
</reference>